<organism evidence="1 2">
    <name type="scientific">Kushneria aurantia</name>
    <dbReference type="NCBI Taxonomy" id="504092"/>
    <lineage>
        <taxon>Bacteria</taxon>
        <taxon>Pseudomonadati</taxon>
        <taxon>Pseudomonadota</taxon>
        <taxon>Gammaproteobacteria</taxon>
        <taxon>Oceanospirillales</taxon>
        <taxon>Halomonadaceae</taxon>
        <taxon>Kushneria</taxon>
    </lineage>
</organism>
<sequence>MTAATSHQPPRKGASRAADIPAEVLQALSRGELESATLTEGLALDQALLLRATFPELSPAALKAAESACQLGILKRMSAIGALMLDERGTAAIEQCRSHGADTVRGWACFMIGAQTELTLAARLAAIRPLAADPHFAVREWAWLAVRPQLVQELEAAINQLAVWTTAPCESLRRFASEALRPRGVWCRHIDALKRHPERGLPLLSPLRADPSRYVQDSVANWLNDAAKDHPDWVNELCIQWLQHDPCPATRRICQRARRNLK</sequence>
<dbReference type="RefSeq" id="WP_019952443.1">
    <property type="nucleotide sequence ID" value="NZ_JBHLVX010000036.1"/>
</dbReference>
<evidence type="ECO:0000313" key="2">
    <source>
        <dbReference type="Proteomes" id="UP001589814"/>
    </source>
</evidence>
<gene>
    <name evidence="1" type="ORF">ACFFHW_09215</name>
</gene>
<dbReference type="EMBL" id="JBHLVX010000036">
    <property type="protein sequence ID" value="MFC0268159.1"/>
    <property type="molecule type" value="Genomic_DNA"/>
</dbReference>
<dbReference type="Proteomes" id="UP001589814">
    <property type="component" value="Unassembled WGS sequence"/>
</dbReference>
<dbReference type="Gene3D" id="1.25.40.290">
    <property type="entry name" value="ARM repeat domains"/>
    <property type="match status" value="1"/>
</dbReference>
<keyword evidence="2" id="KW-1185">Reference proteome</keyword>
<dbReference type="SUPFAM" id="SSF48371">
    <property type="entry name" value="ARM repeat"/>
    <property type="match status" value="1"/>
</dbReference>
<proteinExistence type="predicted"/>
<dbReference type="InterPro" id="IPR016024">
    <property type="entry name" value="ARM-type_fold"/>
</dbReference>
<evidence type="ECO:0000313" key="1">
    <source>
        <dbReference type="EMBL" id="MFC0268159.1"/>
    </source>
</evidence>
<comment type="caution">
    <text evidence="1">The sequence shown here is derived from an EMBL/GenBank/DDBJ whole genome shotgun (WGS) entry which is preliminary data.</text>
</comment>
<name>A0ABV6G3C7_9GAMM</name>
<accession>A0ABV6G3C7</accession>
<reference evidence="1 2" key="1">
    <citation type="submission" date="2024-09" db="EMBL/GenBank/DDBJ databases">
        <authorList>
            <person name="Sun Q."/>
            <person name="Mori K."/>
        </authorList>
    </citation>
    <scope>NUCLEOTIDE SEQUENCE [LARGE SCALE GENOMIC DNA]</scope>
    <source>
        <strain evidence="1 2">CCM 7415</strain>
    </source>
</reference>
<protein>
    <submittedName>
        <fullName evidence="1">DNA alkylation repair protein</fullName>
    </submittedName>
</protein>